<dbReference type="GO" id="GO:0006281">
    <property type="term" value="P:DNA repair"/>
    <property type="evidence" value="ECO:0007669"/>
    <property type="project" value="UniProtKB-ARBA"/>
</dbReference>
<comment type="caution">
    <text evidence="3">The sequence shown here is derived from an EMBL/GenBank/DDBJ whole genome shotgun (WGS) entry which is preliminary data.</text>
</comment>
<dbReference type="PROSITE" id="PS50157">
    <property type="entry name" value="ZINC_FINGER_C2H2_2"/>
    <property type="match status" value="1"/>
</dbReference>
<keyword evidence="1" id="KW-0479">Metal-binding</keyword>
<protein>
    <recommendedName>
        <fullName evidence="2">C2H2-type domain-containing protein</fullName>
    </recommendedName>
</protein>
<dbReference type="InterPro" id="IPR012296">
    <property type="entry name" value="Nuclease_put_TT1808"/>
</dbReference>
<keyword evidence="1" id="KW-0863">Zinc-finger</keyword>
<gene>
    <name evidence="3" type="ORF">PFR002_LOCUS5964</name>
</gene>
<evidence type="ECO:0000313" key="4">
    <source>
        <dbReference type="Proteomes" id="UP001159659"/>
    </source>
</evidence>
<dbReference type="AlphaFoldDB" id="A0AAV0U0J7"/>
<evidence type="ECO:0000256" key="1">
    <source>
        <dbReference type="PROSITE-ProRule" id="PRU00042"/>
    </source>
</evidence>
<accession>A0AAV0U0J7</accession>
<dbReference type="InterPro" id="IPR013087">
    <property type="entry name" value="Znf_C2H2_type"/>
</dbReference>
<sequence>MNMTDKKKEQQESLAQLVRDLETKETLCHVKEYPEVELKKLNEYVKKHGPLVNPVFGEQPAFFIDEGRFVPYRMFVYGNSIVTTKIIRILDEWAKWSGDGGRVTMQGEFISGTDVRLPAIAYTPRDTHRGSQRSALDRKMRNEYFKHGVRLGWLIDPRPGYQHMYEYYLDETGGVQCSDNTAWRDLSGGNVLPGFTLMSTVLEMVLNQDPGSSEEEEVDLECPYPTCRQRFRYPGAFTAHVEWHRAERARQKYLAKRM</sequence>
<dbReference type="EMBL" id="CANTFK010000825">
    <property type="protein sequence ID" value="CAI5729156.1"/>
    <property type="molecule type" value="Genomic_DNA"/>
</dbReference>
<dbReference type="Gene3D" id="3.90.1570.10">
    <property type="entry name" value="tt1808, chain A"/>
    <property type="match status" value="1"/>
</dbReference>
<proteinExistence type="predicted"/>
<evidence type="ECO:0000259" key="2">
    <source>
        <dbReference type="PROSITE" id="PS50157"/>
    </source>
</evidence>
<dbReference type="Proteomes" id="UP001159659">
    <property type="component" value="Unassembled WGS sequence"/>
</dbReference>
<dbReference type="GO" id="GO:0008270">
    <property type="term" value="F:zinc ion binding"/>
    <property type="evidence" value="ECO:0007669"/>
    <property type="project" value="UniProtKB-KW"/>
</dbReference>
<dbReference type="PROSITE" id="PS00028">
    <property type="entry name" value="ZINC_FINGER_C2H2_1"/>
    <property type="match status" value="1"/>
</dbReference>
<dbReference type="InterPro" id="IPR008538">
    <property type="entry name" value="Uma2"/>
</dbReference>
<feature type="domain" description="C2H2-type" evidence="2">
    <location>
        <begin position="220"/>
        <end position="249"/>
    </location>
</feature>
<keyword evidence="1" id="KW-0862">Zinc</keyword>
<dbReference type="SUPFAM" id="SSF52980">
    <property type="entry name" value="Restriction endonuclease-like"/>
    <property type="match status" value="1"/>
</dbReference>
<reference evidence="3" key="1">
    <citation type="submission" date="2022-12" db="EMBL/GenBank/DDBJ databases">
        <authorList>
            <person name="Webb A."/>
        </authorList>
    </citation>
    <scope>NUCLEOTIDE SEQUENCE</scope>
    <source>
        <strain evidence="3">Pf2</strain>
    </source>
</reference>
<organism evidence="3 4">
    <name type="scientific">Peronospora farinosa</name>
    <dbReference type="NCBI Taxonomy" id="134698"/>
    <lineage>
        <taxon>Eukaryota</taxon>
        <taxon>Sar</taxon>
        <taxon>Stramenopiles</taxon>
        <taxon>Oomycota</taxon>
        <taxon>Peronosporomycetes</taxon>
        <taxon>Peronosporales</taxon>
        <taxon>Peronosporaceae</taxon>
        <taxon>Peronospora</taxon>
    </lineage>
</organism>
<dbReference type="InterPro" id="IPR011335">
    <property type="entry name" value="Restrct_endonuc-II-like"/>
</dbReference>
<dbReference type="CDD" id="cd06260">
    <property type="entry name" value="DUF820-like"/>
    <property type="match status" value="1"/>
</dbReference>
<name>A0AAV0U0J7_9STRA</name>
<evidence type="ECO:0000313" key="3">
    <source>
        <dbReference type="EMBL" id="CAI5729156.1"/>
    </source>
</evidence>